<accession>A0A815FSR3</accession>
<comment type="caution">
    <text evidence="1">The sequence shown here is derived from an EMBL/GenBank/DDBJ whole genome shotgun (WGS) entry which is preliminary data.</text>
</comment>
<evidence type="ECO:0000313" key="3">
    <source>
        <dbReference type="Proteomes" id="UP000663828"/>
    </source>
</evidence>
<evidence type="ECO:0000313" key="2">
    <source>
        <dbReference type="EMBL" id="CAF1573809.1"/>
    </source>
</evidence>
<reference evidence="1" key="1">
    <citation type="submission" date="2021-02" db="EMBL/GenBank/DDBJ databases">
        <authorList>
            <person name="Nowell W R."/>
        </authorList>
    </citation>
    <scope>NUCLEOTIDE SEQUENCE</scope>
</reference>
<keyword evidence="3" id="KW-1185">Reference proteome</keyword>
<organism evidence="1 4">
    <name type="scientific">Adineta ricciae</name>
    <name type="common">Rotifer</name>
    <dbReference type="NCBI Taxonomy" id="249248"/>
    <lineage>
        <taxon>Eukaryota</taxon>
        <taxon>Metazoa</taxon>
        <taxon>Spiralia</taxon>
        <taxon>Gnathifera</taxon>
        <taxon>Rotifera</taxon>
        <taxon>Eurotatoria</taxon>
        <taxon>Bdelloidea</taxon>
        <taxon>Adinetida</taxon>
        <taxon>Adinetidae</taxon>
        <taxon>Adineta</taxon>
    </lineage>
</organism>
<proteinExistence type="predicted"/>
<evidence type="ECO:0000313" key="4">
    <source>
        <dbReference type="Proteomes" id="UP000663852"/>
    </source>
</evidence>
<name>A0A815FSR3_ADIRI</name>
<protein>
    <submittedName>
        <fullName evidence="1">Uncharacterized protein</fullName>
    </submittedName>
</protein>
<dbReference type="EMBL" id="CAJNOJ010000241">
    <property type="protein sequence ID" value="CAF1328213.1"/>
    <property type="molecule type" value="Genomic_DNA"/>
</dbReference>
<gene>
    <name evidence="1" type="ORF">EDS130_LOCUS32040</name>
    <name evidence="2" type="ORF">XAT740_LOCUS44743</name>
</gene>
<evidence type="ECO:0000313" key="1">
    <source>
        <dbReference type="EMBL" id="CAF1328213.1"/>
    </source>
</evidence>
<dbReference type="Proteomes" id="UP000663828">
    <property type="component" value="Unassembled WGS sequence"/>
</dbReference>
<dbReference type="Proteomes" id="UP000663852">
    <property type="component" value="Unassembled WGS sequence"/>
</dbReference>
<dbReference type="AlphaFoldDB" id="A0A815FSR3"/>
<sequence length="110" mass="12681">MEFDTTARHVSRASAYAKIASTRLAVNKSLLARRFIAVLKATSDARDPLTGWTRKDAEMILQETKQFQQTYETNMETLNQLKRQQSQMQMGQSMRTHPLFGKKTLLMKNN</sequence>
<dbReference type="EMBL" id="CAJNOR010005720">
    <property type="protein sequence ID" value="CAF1573809.1"/>
    <property type="molecule type" value="Genomic_DNA"/>
</dbReference>